<accession>A0ABD2PLG2</accession>
<reference evidence="9 10" key="1">
    <citation type="submission" date="2024-11" db="EMBL/GenBank/DDBJ databases">
        <title>Adaptive evolution of stress response genes in parasites aligns with host niche diversity.</title>
        <authorList>
            <person name="Hahn C."/>
            <person name="Resl P."/>
        </authorList>
    </citation>
    <scope>NUCLEOTIDE SEQUENCE [LARGE SCALE GENOMIC DNA]</scope>
    <source>
        <strain evidence="9">EGGRZ-B1_66</strain>
        <tissue evidence="9">Body</tissue>
    </source>
</reference>
<comment type="similarity">
    <text evidence="2">Belongs to the cation diffusion facilitator (CDF) transporter (TC 2.A.4) family. SLC30A subfamily.</text>
</comment>
<organism evidence="9 10">
    <name type="scientific">Cichlidogyrus casuarinus</name>
    <dbReference type="NCBI Taxonomy" id="1844966"/>
    <lineage>
        <taxon>Eukaryota</taxon>
        <taxon>Metazoa</taxon>
        <taxon>Spiralia</taxon>
        <taxon>Lophotrochozoa</taxon>
        <taxon>Platyhelminthes</taxon>
        <taxon>Monogenea</taxon>
        <taxon>Monopisthocotylea</taxon>
        <taxon>Dactylogyridea</taxon>
        <taxon>Ancyrocephalidae</taxon>
        <taxon>Cichlidogyrus</taxon>
    </lineage>
</organism>
<dbReference type="PANTHER" id="PTHR45820">
    <property type="entry name" value="FI23527P1"/>
    <property type="match status" value="1"/>
</dbReference>
<comment type="caution">
    <text evidence="9">The sequence shown here is derived from an EMBL/GenBank/DDBJ whole genome shotgun (WGS) entry which is preliminary data.</text>
</comment>
<evidence type="ECO:0000259" key="8">
    <source>
        <dbReference type="Pfam" id="PF01545"/>
    </source>
</evidence>
<dbReference type="InterPro" id="IPR027469">
    <property type="entry name" value="Cation_efflux_TMD_sf"/>
</dbReference>
<dbReference type="AlphaFoldDB" id="A0ABD2PLG2"/>
<feature type="transmembrane region" description="Helical" evidence="7">
    <location>
        <begin position="5"/>
        <end position="25"/>
    </location>
</feature>
<keyword evidence="4" id="KW-0862">Zinc</keyword>
<dbReference type="InterPro" id="IPR002524">
    <property type="entry name" value="Cation_efflux"/>
</dbReference>
<dbReference type="EMBL" id="JBJKFK010006163">
    <property type="protein sequence ID" value="KAL3307945.1"/>
    <property type="molecule type" value="Genomic_DNA"/>
</dbReference>
<dbReference type="Pfam" id="PF01545">
    <property type="entry name" value="Cation_efflux"/>
    <property type="match status" value="1"/>
</dbReference>
<dbReference type="Proteomes" id="UP001626550">
    <property type="component" value="Unassembled WGS sequence"/>
</dbReference>
<proteinExistence type="inferred from homology"/>
<keyword evidence="10" id="KW-1185">Reference proteome</keyword>
<feature type="transmembrane region" description="Helical" evidence="7">
    <location>
        <begin position="69"/>
        <end position="87"/>
    </location>
</feature>
<evidence type="ECO:0000256" key="2">
    <source>
        <dbReference type="ARBA" id="ARBA00008873"/>
    </source>
</evidence>
<dbReference type="NCBIfam" id="TIGR01297">
    <property type="entry name" value="CDF"/>
    <property type="match status" value="1"/>
</dbReference>
<evidence type="ECO:0000256" key="4">
    <source>
        <dbReference type="ARBA" id="ARBA00022833"/>
    </source>
</evidence>
<dbReference type="SUPFAM" id="SSF161111">
    <property type="entry name" value="Cation efflux protein transmembrane domain-like"/>
    <property type="match status" value="1"/>
</dbReference>
<comment type="subcellular location">
    <subcellularLocation>
        <location evidence="1">Membrane</location>
        <topology evidence="1">Multi-pass membrane protein</topology>
    </subcellularLocation>
</comment>
<sequence length="194" mass="21297">MGVLVLAYFLVELVVGYVVNSIALIADSFHMFSDLLSIFIGFAALKISKWPRSSKNTFGWQRAEVMGSMVNSVVLVTLCMTICFEVAERLFKQEPVDDPWLMLIVGSVGLLINLVGLVVLGSHSHGHGHGHGHSHAVTEVSLDNEQEIVPDNTTLNQGDPNGDLHENFYKTSLILLQSVPGDVCVRNLKSRIIK</sequence>
<evidence type="ECO:0000256" key="6">
    <source>
        <dbReference type="ARBA" id="ARBA00023136"/>
    </source>
</evidence>
<dbReference type="Gene3D" id="1.20.1510.10">
    <property type="entry name" value="Cation efflux protein transmembrane domain"/>
    <property type="match status" value="1"/>
</dbReference>
<evidence type="ECO:0000313" key="9">
    <source>
        <dbReference type="EMBL" id="KAL3307945.1"/>
    </source>
</evidence>
<dbReference type="GO" id="GO:0016020">
    <property type="term" value="C:membrane"/>
    <property type="evidence" value="ECO:0007669"/>
    <property type="project" value="UniProtKB-SubCell"/>
</dbReference>
<dbReference type="InterPro" id="IPR058533">
    <property type="entry name" value="Cation_efflux_TM"/>
</dbReference>
<keyword evidence="6 7" id="KW-0472">Membrane</keyword>
<feature type="transmembrane region" description="Helical" evidence="7">
    <location>
        <begin position="99"/>
        <end position="120"/>
    </location>
</feature>
<gene>
    <name evidence="9" type="ORF">Ciccas_013529</name>
</gene>
<feature type="domain" description="Cation efflux protein transmembrane" evidence="8">
    <location>
        <begin position="3"/>
        <end position="133"/>
    </location>
</feature>
<evidence type="ECO:0000313" key="10">
    <source>
        <dbReference type="Proteomes" id="UP001626550"/>
    </source>
</evidence>
<evidence type="ECO:0000256" key="5">
    <source>
        <dbReference type="ARBA" id="ARBA00022989"/>
    </source>
</evidence>
<keyword evidence="5 7" id="KW-1133">Transmembrane helix</keyword>
<name>A0ABD2PLG2_9PLAT</name>
<evidence type="ECO:0000256" key="7">
    <source>
        <dbReference type="SAM" id="Phobius"/>
    </source>
</evidence>
<protein>
    <recommendedName>
        <fullName evidence="8">Cation efflux protein transmembrane domain-containing protein</fullName>
    </recommendedName>
</protein>
<dbReference type="PANTHER" id="PTHR45820:SF4">
    <property type="entry name" value="ZINC TRANSPORTER 63C, ISOFORM F"/>
    <property type="match status" value="1"/>
</dbReference>
<evidence type="ECO:0000256" key="3">
    <source>
        <dbReference type="ARBA" id="ARBA00022692"/>
    </source>
</evidence>
<keyword evidence="3 7" id="KW-0812">Transmembrane</keyword>
<feature type="transmembrane region" description="Helical" evidence="7">
    <location>
        <begin position="31"/>
        <end position="48"/>
    </location>
</feature>
<feature type="non-terminal residue" evidence="9">
    <location>
        <position position="194"/>
    </location>
</feature>
<evidence type="ECO:0000256" key="1">
    <source>
        <dbReference type="ARBA" id="ARBA00004141"/>
    </source>
</evidence>